<dbReference type="Proteomes" id="UP000198520">
    <property type="component" value="Unassembled WGS sequence"/>
</dbReference>
<dbReference type="SFLD" id="SFLDG01140">
    <property type="entry name" value="C2.B:_Phosphomannomutase_and_P"/>
    <property type="match status" value="1"/>
</dbReference>
<dbReference type="EMBL" id="FONZ01000005">
    <property type="protein sequence ID" value="SFF33950.1"/>
    <property type="molecule type" value="Genomic_DNA"/>
</dbReference>
<dbReference type="NCBIfam" id="TIGR00099">
    <property type="entry name" value="Cof-subfamily"/>
    <property type="match status" value="1"/>
</dbReference>
<dbReference type="GO" id="GO:0016791">
    <property type="term" value="F:phosphatase activity"/>
    <property type="evidence" value="ECO:0007669"/>
    <property type="project" value="TreeGrafter"/>
</dbReference>
<name>A0A1I2HX57_9MICO</name>
<reference evidence="2" key="1">
    <citation type="submission" date="2016-10" db="EMBL/GenBank/DDBJ databases">
        <authorList>
            <person name="Varghese N."/>
            <person name="Submissions S."/>
        </authorList>
    </citation>
    <scope>NUCLEOTIDE SEQUENCE [LARGE SCALE GENOMIC DNA]</scope>
    <source>
        <strain evidence="2">DSM 19083</strain>
    </source>
</reference>
<dbReference type="InterPro" id="IPR000150">
    <property type="entry name" value="Cof"/>
</dbReference>
<organism evidence="1 2">
    <name type="scientific">Flavimobilis marinus</name>
    <dbReference type="NCBI Taxonomy" id="285351"/>
    <lineage>
        <taxon>Bacteria</taxon>
        <taxon>Bacillati</taxon>
        <taxon>Actinomycetota</taxon>
        <taxon>Actinomycetes</taxon>
        <taxon>Micrococcales</taxon>
        <taxon>Jonesiaceae</taxon>
        <taxon>Flavimobilis</taxon>
    </lineage>
</organism>
<dbReference type="PANTHER" id="PTHR10000">
    <property type="entry name" value="PHOSPHOSERINE PHOSPHATASE"/>
    <property type="match status" value="1"/>
</dbReference>
<dbReference type="STRING" id="285351.SAMN04488035_2572"/>
<sequence>MPHIRLIASDVDGTLLTPDHRITPAVRDTVLRARAAGVDVVLASARGPKAMKHLLAELGTLDVGPVISYQGALVGQYSSDGVLDVLHSTRLDHGVARAVVEAALAAGATVNWYDDEQWFYSEWNGYGEWEATATGVQPDGQLGPDQLAGRVGPHKLMIPPSSEDPALVPRLAAALPEGAVGHLSGEGYLEIVAPGVDKSHGLAQLRDDLGLAADQVAAVGDGPNDLGMFALAGTAVAMANASEHVRAQATFVTASNLEDGLAGAIDSLLAR</sequence>
<dbReference type="SFLD" id="SFLDS00003">
    <property type="entry name" value="Haloacid_Dehalogenase"/>
    <property type="match status" value="1"/>
</dbReference>
<keyword evidence="2" id="KW-1185">Reference proteome</keyword>
<accession>A0A1I2HX57</accession>
<dbReference type="PANTHER" id="PTHR10000:SF8">
    <property type="entry name" value="HAD SUPERFAMILY HYDROLASE-LIKE, TYPE 3"/>
    <property type="match status" value="1"/>
</dbReference>
<proteinExistence type="predicted"/>
<dbReference type="Pfam" id="PF08282">
    <property type="entry name" value="Hydrolase_3"/>
    <property type="match status" value="1"/>
</dbReference>
<dbReference type="AlphaFoldDB" id="A0A1I2HX57"/>
<dbReference type="Gene3D" id="3.40.50.1000">
    <property type="entry name" value="HAD superfamily/HAD-like"/>
    <property type="match status" value="1"/>
</dbReference>
<dbReference type="Gene3D" id="3.30.1240.10">
    <property type="match status" value="1"/>
</dbReference>
<dbReference type="InterPro" id="IPR023214">
    <property type="entry name" value="HAD_sf"/>
</dbReference>
<dbReference type="SUPFAM" id="SSF56784">
    <property type="entry name" value="HAD-like"/>
    <property type="match status" value="1"/>
</dbReference>
<evidence type="ECO:0000313" key="1">
    <source>
        <dbReference type="EMBL" id="SFF33950.1"/>
    </source>
</evidence>
<dbReference type="GO" id="GO:0000287">
    <property type="term" value="F:magnesium ion binding"/>
    <property type="evidence" value="ECO:0007669"/>
    <property type="project" value="TreeGrafter"/>
</dbReference>
<dbReference type="CDD" id="cd07516">
    <property type="entry name" value="HAD_Pase"/>
    <property type="match status" value="1"/>
</dbReference>
<evidence type="ECO:0000313" key="2">
    <source>
        <dbReference type="Proteomes" id="UP000198520"/>
    </source>
</evidence>
<dbReference type="NCBIfam" id="TIGR01484">
    <property type="entry name" value="HAD-SF-IIB"/>
    <property type="match status" value="1"/>
</dbReference>
<dbReference type="InterPro" id="IPR006379">
    <property type="entry name" value="HAD-SF_hydro_IIB"/>
</dbReference>
<dbReference type="RefSeq" id="WP_177191377.1">
    <property type="nucleotide sequence ID" value="NZ_BNAN01000001.1"/>
</dbReference>
<gene>
    <name evidence="1" type="ORF">SAMN04488035_2572</name>
</gene>
<evidence type="ECO:0008006" key="3">
    <source>
        <dbReference type="Google" id="ProtNLM"/>
    </source>
</evidence>
<dbReference type="InterPro" id="IPR036412">
    <property type="entry name" value="HAD-like_sf"/>
</dbReference>
<protein>
    <recommendedName>
        <fullName evidence="3">Cof subfamily of IIB subfamily of haloacid dehalogenase superfamily/HAD-superfamily hydrolase, subfamily IIB</fullName>
    </recommendedName>
</protein>
<dbReference type="GO" id="GO:0005829">
    <property type="term" value="C:cytosol"/>
    <property type="evidence" value="ECO:0007669"/>
    <property type="project" value="TreeGrafter"/>
</dbReference>
<dbReference type="PROSITE" id="PS01228">
    <property type="entry name" value="COF_1"/>
    <property type="match status" value="1"/>
</dbReference>